<gene>
    <name evidence="10" type="ORF">TrCOL_g5773</name>
</gene>
<evidence type="ECO:0000256" key="3">
    <source>
        <dbReference type="ARBA" id="ARBA00020822"/>
    </source>
</evidence>
<proteinExistence type="inferred from homology"/>
<dbReference type="Pfam" id="PF01956">
    <property type="entry name" value="EMC3_TMCO1"/>
    <property type="match status" value="1"/>
</dbReference>
<evidence type="ECO:0000256" key="8">
    <source>
        <dbReference type="SAM" id="MobiDB-lite"/>
    </source>
</evidence>
<comment type="similarity">
    <text evidence="2 7">Belongs to the EMC3 family.</text>
</comment>
<evidence type="ECO:0000256" key="2">
    <source>
        <dbReference type="ARBA" id="ARBA00005376"/>
    </source>
</evidence>
<evidence type="ECO:0000256" key="7">
    <source>
        <dbReference type="PIRNR" id="PIRNR010045"/>
    </source>
</evidence>
<dbReference type="OrthoDB" id="6745403at2759"/>
<comment type="caution">
    <text evidence="10">The sequence shown here is derived from an EMBL/GenBank/DDBJ whole genome shotgun (WGS) entry which is preliminary data.</text>
</comment>
<accession>A0A9W7FX57</accession>
<evidence type="ECO:0000256" key="1">
    <source>
        <dbReference type="ARBA" id="ARBA00004141"/>
    </source>
</evidence>
<feature type="region of interest" description="Disordered" evidence="8">
    <location>
        <begin position="259"/>
        <end position="295"/>
    </location>
</feature>
<evidence type="ECO:0000313" key="11">
    <source>
        <dbReference type="Proteomes" id="UP001165065"/>
    </source>
</evidence>
<dbReference type="GO" id="GO:0034975">
    <property type="term" value="P:protein folding in endoplasmic reticulum"/>
    <property type="evidence" value="ECO:0007669"/>
    <property type="project" value="TreeGrafter"/>
</dbReference>
<dbReference type="PANTHER" id="PTHR13116">
    <property type="entry name" value="ER MEMBRANE PROTEIN COMPLEX SUBUNIT 3"/>
    <property type="match status" value="1"/>
</dbReference>
<evidence type="ECO:0000256" key="5">
    <source>
        <dbReference type="ARBA" id="ARBA00022989"/>
    </source>
</evidence>
<feature type="region of interest" description="Disordered" evidence="8">
    <location>
        <begin position="203"/>
        <end position="229"/>
    </location>
</feature>
<reference evidence="11" key="1">
    <citation type="journal article" date="2023" name="Commun. Biol.">
        <title>Genome analysis of Parmales, the sister group of diatoms, reveals the evolutionary specialization of diatoms from phago-mixotrophs to photoautotrophs.</title>
        <authorList>
            <person name="Ban H."/>
            <person name="Sato S."/>
            <person name="Yoshikawa S."/>
            <person name="Yamada K."/>
            <person name="Nakamura Y."/>
            <person name="Ichinomiya M."/>
            <person name="Sato N."/>
            <person name="Blanc-Mathieu R."/>
            <person name="Endo H."/>
            <person name="Kuwata A."/>
            <person name="Ogata H."/>
        </authorList>
    </citation>
    <scope>NUCLEOTIDE SEQUENCE [LARGE SCALE GENOMIC DNA]</scope>
</reference>
<organism evidence="10 11">
    <name type="scientific">Triparma columacea</name>
    <dbReference type="NCBI Taxonomy" id="722753"/>
    <lineage>
        <taxon>Eukaryota</taxon>
        <taxon>Sar</taxon>
        <taxon>Stramenopiles</taxon>
        <taxon>Ochrophyta</taxon>
        <taxon>Bolidophyceae</taxon>
        <taxon>Parmales</taxon>
        <taxon>Triparmaceae</taxon>
        <taxon>Triparma</taxon>
    </lineage>
</organism>
<dbReference type="PANTHER" id="PTHR13116:SF5">
    <property type="entry name" value="ER MEMBRANE PROTEIN COMPLEX SUBUNIT 3"/>
    <property type="match status" value="1"/>
</dbReference>
<evidence type="ECO:0000256" key="6">
    <source>
        <dbReference type="ARBA" id="ARBA00023136"/>
    </source>
</evidence>
<keyword evidence="4 9" id="KW-0812">Transmembrane</keyword>
<feature type="compositionally biased region" description="Basic residues" evidence="8">
    <location>
        <begin position="262"/>
        <end position="272"/>
    </location>
</feature>
<evidence type="ECO:0000256" key="9">
    <source>
        <dbReference type="SAM" id="Phobius"/>
    </source>
</evidence>
<feature type="transmembrane region" description="Helical" evidence="9">
    <location>
        <begin position="20"/>
        <end position="41"/>
    </location>
</feature>
<dbReference type="EMBL" id="BRYA01000524">
    <property type="protein sequence ID" value="GMI20952.1"/>
    <property type="molecule type" value="Genomic_DNA"/>
</dbReference>
<dbReference type="SMART" id="SM01415">
    <property type="entry name" value="DUF106"/>
    <property type="match status" value="1"/>
</dbReference>
<dbReference type="Proteomes" id="UP001165065">
    <property type="component" value="Unassembled WGS sequence"/>
</dbReference>
<evidence type="ECO:0000256" key="4">
    <source>
        <dbReference type="ARBA" id="ARBA00022692"/>
    </source>
</evidence>
<sequence length="295" mass="32617">MPSESSSLLLLSPSIRDWVVFPLLIITFLTGLLRTVTSILLRSSKKIPADDRRVRGVLMRCGRLRNAGGFLSKDRWEARRKYWTNSDPEGPLRPKSPYLPKDGAKAAAANNPMANPAGAMEGMMGNASFMVQNMVMMQTIQHFFSGFVLLKVPFPLTKGFKGMFQRGVDLPTLDVSYVSSVSWYFLVMYGMRGVLRLIIGDPSPDEKQSQQIQSELGNAPGVPPPVKGKDAFKQECDNLEIAKYSGVLARSEKELLGGRYPKATKRAGKKGKNRGDDIFGQMGGDRKKGQAKKLQ</sequence>
<dbReference type="PIRSF" id="PIRSF010045">
    <property type="entry name" value="DUF850_TM_euk"/>
    <property type="match status" value="1"/>
</dbReference>
<dbReference type="AlphaFoldDB" id="A0A9W7FX57"/>
<keyword evidence="11" id="KW-1185">Reference proteome</keyword>
<keyword evidence="5 9" id="KW-1133">Transmembrane helix</keyword>
<name>A0A9W7FX57_9STRA</name>
<keyword evidence="6 9" id="KW-0472">Membrane</keyword>
<dbReference type="InterPro" id="IPR008568">
    <property type="entry name" value="EMC3"/>
</dbReference>
<protein>
    <recommendedName>
        <fullName evidence="3 7">ER membrane protein complex subunit 3</fullName>
    </recommendedName>
</protein>
<dbReference type="GO" id="GO:0072546">
    <property type="term" value="C:EMC complex"/>
    <property type="evidence" value="ECO:0007669"/>
    <property type="project" value="TreeGrafter"/>
</dbReference>
<comment type="subcellular location">
    <subcellularLocation>
        <location evidence="1">Membrane</location>
        <topology evidence="1">Multi-pass membrane protein</topology>
    </subcellularLocation>
</comment>
<evidence type="ECO:0000313" key="10">
    <source>
        <dbReference type="EMBL" id="GMI20952.1"/>
    </source>
</evidence>
<dbReference type="InterPro" id="IPR002809">
    <property type="entry name" value="EMC3/TMCO1"/>
</dbReference>